<dbReference type="EMBL" id="ML179125">
    <property type="protein sequence ID" value="THU99079.1"/>
    <property type="molecule type" value="Genomic_DNA"/>
</dbReference>
<organism evidence="2 3">
    <name type="scientific">Dendrothele bispora (strain CBS 962.96)</name>
    <dbReference type="NCBI Taxonomy" id="1314807"/>
    <lineage>
        <taxon>Eukaryota</taxon>
        <taxon>Fungi</taxon>
        <taxon>Dikarya</taxon>
        <taxon>Basidiomycota</taxon>
        <taxon>Agaricomycotina</taxon>
        <taxon>Agaricomycetes</taxon>
        <taxon>Agaricomycetidae</taxon>
        <taxon>Agaricales</taxon>
        <taxon>Agaricales incertae sedis</taxon>
        <taxon>Dendrothele</taxon>
    </lineage>
</organism>
<gene>
    <name evidence="2" type="ORF">K435DRAFT_795230</name>
</gene>
<feature type="region of interest" description="Disordered" evidence="1">
    <location>
        <begin position="401"/>
        <end position="469"/>
    </location>
</feature>
<accession>A0A4S8M9K2</accession>
<feature type="compositionally biased region" description="Polar residues" evidence="1">
    <location>
        <begin position="408"/>
        <end position="419"/>
    </location>
</feature>
<dbReference type="OrthoDB" id="3062339at2759"/>
<keyword evidence="3" id="KW-1185">Reference proteome</keyword>
<protein>
    <submittedName>
        <fullName evidence="2">Uncharacterized protein</fullName>
    </submittedName>
</protein>
<feature type="region of interest" description="Disordered" evidence="1">
    <location>
        <begin position="275"/>
        <end position="389"/>
    </location>
</feature>
<feature type="compositionally biased region" description="Basic and acidic residues" evidence="1">
    <location>
        <begin position="435"/>
        <end position="450"/>
    </location>
</feature>
<feature type="compositionally biased region" description="Basic and acidic residues" evidence="1">
    <location>
        <begin position="459"/>
        <end position="469"/>
    </location>
</feature>
<reference evidence="2 3" key="1">
    <citation type="journal article" date="2019" name="Nat. Ecol. Evol.">
        <title>Megaphylogeny resolves global patterns of mushroom evolution.</title>
        <authorList>
            <person name="Varga T."/>
            <person name="Krizsan K."/>
            <person name="Foldi C."/>
            <person name="Dima B."/>
            <person name="Sanchez-Garcia M."/>
            <person name="Sanchez-Ramirez S."/>
            <person name="Szollosi G.J."/>
            <person name="Szarkandi J.G."/>
            <person name="Papp V."/>
            <person name="Albert L."/>
            <person name="Andreopoulos W."/>
            <person name="Angelini C."/>
            <person name="Antonin V."/>
            <person name="Barry K.W."/>
            <person name="Bougher N.L."/>
            <person name="Buchanan P."/>
            <person name="Buyck B."/>
            <person name="Bense V."/>
            <person name="Catcheside P."/>
            <person name="Chovatia M."/>
            <person name="Cooper J."/>
            <person name="Damon W."/>
            <person name="Desjardin D."/>
            <person name="Finy P."/>
            <person name="Geml J."/>
            <person name="Haridas S."/>
            <person name="Hughes K."/>
            <person name="Justo A."/>
            <person name="Karasinski D."/>
            <person name="Kautmanova I."/>
            <person name="Kiss B."/>
            <person name="Kocsube S."/>
            <person name="Kotiranta H."/>
            <person name="LaButti K.M."/>
            <person name="Lechner B.E."/>
            <person name="Liimatainen K."/>
            <person name="Lipzen A."/>
            <person name="Lukacs Z."/>
            <person name="Mihaltcheva S."/>
            <person name="Morgado L.N."/>
            <person name="Niskanen T."/>
            <person name="Noordeloos M.E."/>
            <person name="Ohm R.A."/>
            <person name="Ortiz-Santana B."/>
            <person name="Ovrebo C."/>
            <person name="Racz N."/>
            <person name="Riley R."/>
            <person name="Savchenko A."/>
            <person name="Shiryaev A."/>
            <person name="Soop K."/>
            <person name="Spirin V."/>
            <person name="Szebenyi C."/>
            <person name="Tomsovsky M."/>
            <person name="Tulloss R.E."/>
            <person name="Uehling J."/>
            <person name="Grigoriev I.V."/>
            <person name="Vagvolgyi C."/>
            <person name="Papp T."/>
            <person name="Martin F.M."/>
            <person name="Miettinen O."/>
            <person name="Hibbett D.S."/>
            <person name="Nagy L.G."/>
        </authorList>
    </citation>
    <scope>NUCLEOTIDE SEQUENCE [LARGE SCALE GENOMIC DNA]</scope>
    <source>
        <strain evidence="2 3">CBS 962.96</strain>
    </source>
</reference>
<feature type="compositionally biased region" description="Acidic residues" evidence="1">
    <location>
        <begin position="278"/>
        <end position="300"/>
    </location>
</feature>
<evidence type="ECO:0000313" key="2">
    <source>
        <dbReference type="EMBL" id="THU99079.1"/>
    </source>
</evidence>
<evidence type="ECO:0000256" key="1">
    <source>
        <dbReference type="SAM" id="MobiDB-lite"/>
    </source>
</evidence>
<evidence type="ECO:0000313" key="3">
    <source>
        <dbReference type="Proteomes" id="UP000297245"/>
    </source>
</evidence>
<dbReference type="AlphaFoldDB" id="A0A4S8M9K2"/>
<sequence>MRKYVDWYQTTRQEQMDKVKRSRGVTLREINKVIKECQKLGRVAYDAYDLIIHTEVHDLNNSNHSKFAGYSPEYNLVMQTQQAAWSEQLKYHAAQFVVARGELWNADIEHEDPLAVEIKSLYQNKRQDLGSLRKMVSKVFAYDIKLATEGAHSRMHWMDWNKFSYANHLRLIDWPVGLPILGRRTDGHIDHSKRLSKPQLQRMMDARIAYWSTLAKKAEDRTTEEEEIISAEYMGPRIVSWTDEENKRTPETEGDLPLIIDENDDVLLVVKDVLQDSSDNESGESSEEDEAGNDNDDEEGTGSVQDQKEDDDNGEGSVEDQDDDDKSFAPKAATRSGFSVRATVPRKEHYNHPIPSKPSKPTPVPIAGPSRQEVIPSKPTSTTKKNDRFITNAAAVVSNFVESHRNANHSNPLPQQAGTSKGKRKAVEDEDMDKDEGVGKKKKKLVENKRLPNPKRPYSRSDMKKIHRK</sequence>
<feature type="compositionally biased region" description="Acidic residues" evidence="1">
    <location>
        <begin position="308"/>
        <end position="325"/>
    </location>
</feature>
<feature type="region of interest" description="Disordered" evidence="1">
    <location>
        <begin position="241"/>
        <end position="260"/>
    </location>
</feature>
<proteinExistence type="predicted"/>
<feature type="compositionally biased region" description="Pro residues" evidence="1">
    <location>
        <begin position="355"/>
        <end position="366"/>
    </location>
</feature>
<dbReference type="Proteomes" id="UP000297245">
    <property type="component" value="Unassembled WGS sequence"/>
</dbReference>
<name>A0A4S8M9K2_DENBC</name>